<accession>A0A0F8WBL3</accession>
<evidence type="ECO:0000313" key="1">
    <source>
        <dbReference type="EMBL" id="KKK54237.1"/>
    </source>
</evidence>
<proteinExistence type="predicted"/>
<reference evidence="1" key="1">
    <citation type="journal article" date="2015" name="Nature">
        <title>Complex archaea that bridge the gap between prokaryotes and eukaryotes.</title>
        <authorList>
            <person name="Spang A."/>
            <person name="Saw J.H."/>
            <person name="Jorgensen S.L."/>
            <person name="Zaremba-Niedzwiedzka K."/>
            <person name="Martijn J."/>
            <person name="Lind A.E."/>
            <person name="van Eijk R."/>
            <person name="Schleper C."/>
            <person name="Guy L."/>
            <person name="Ettema T.J."/>
        </authorList>
    </citation>
    <scope>NUCLEOTIDE SEQUENCE</scope>
</reference>
<dbReference type="AlphaFoldDB" id="A0A0F8WBL3"/>
<sequence length="25" mass="2809">VQAVTWVAVRSRKKAKASANQMTMF</sequence>
<name>A0A0F8WBL3_9ZZZZ</name>
<gene>
    <name evidence="1" type="ORF">LCGC14_3086800</name>
</gene>
<organism evidence="1">
    <name type="scientific">marine sediment metagenome</name>
    <dbReference type="NCBI Taxonomy" id="412755"/>
    <lineage>
        <taxon>unclassified sequences</taxon>
        <taxon>metagenomes</taxon>
        <taxon>ecological metagenomes</taxon>
    </lineage>
</organism>
<protein>
    <submittedName>
        <fullName evidence="1">Uncharacterized protein</fullName>
    </submittedName>
</protein>
<comment type="caution">
    <text evidence="1">The sequence shown here is derived from an EMBL/GenBank/DDBJ whole genome shotgun (WGS) entry which is preliminary data.</text>
</comment>
<feature type="non-terminal residue" evidence="1">
    <location>
        <position position="1"/>
    </location>
</feature>
<dbReference type="EMBL" id="LAZR01066101">
    <property type="protein sequence ID" value="KKK54237.1"/>
    <property type="molecule type" value="Genomic_DNA"/>
</dbReference>